<feature type="region of interest" description="Disordered" evidence="1">
    <location>
        <begin position="186"/>
        <end position="234"/>
    </location>
</feature>
<evidence type="ECO:0000256" key="1">
    <source>
        <dbReference type="SAM" id="MobiDB-lite"/>
    </source>
</evidence>
<gene>
    <name evidence="4" type="ORF">TR161666</name>
</gene>
<accession>A0A0X3P7W4</accession>
<protein>
    <submittedName>
        <fullName evidence="4">Uncharacterized protein</fullName>
    </submittedName>
</protein>
<sequence length="234" mass="25717">MPLYVHFRMMFCLLICQQLTWAYDLQLPNFVTESSGGLTQPERLLLFGLKGDLSSIFLPLNLQTKIKKIENLQSYTICSKKNGAYKYILCPSIETLTRNLTNAQMERFCCGDVGTQWCCNEQDFRAGIRVITPEFPISPSILIGVSLATLLLMAVIALFTYSRFLGGGLAKESEVATLTYERPQSRASHVSGTGGVASQPPCGQLLSSGSCRRGQLRSASERINDPVAPPAPRG</sequence>
<organism evidence="4">
    <name type="scientific">Schistocephalus solidus</name>
    <name type="common">Tapeworm</name>
    <dbReference type="NCBI Taxonomy" id="70667"/>
    <lineage>
        <taxon>Eukaryota</taxon>
        <taxon>Metazoa</taxon>
        <taxon>Spiralia</taxon>
        <taxon>Lophotrochozoa</taxon>
        <taxon>Platyhelminthes</taxon>
        <taxon>Cestoda</taxon>
        <taxon>Eucestoda</taxon>
        <taxon>Diphyllobothriidea</taxon>
        <taxon>Diphyllobothriidae</taxon>
        <taxon>Schistocephalus</taxon>
    </lineage>
</organism>
<evidence type="ECO:0000256" key="2">
    <source>
        <dbReference type="SAM" id="Phobius"/>
    </source>
</evidence>
<keyword evidence="3" id="KW-0732">Signal</keyword>
<feature type="chain" id="PRO_5007050974" evidence="3">
    <location>
        <begin position="23"/>
        <end position="234"/>
    </location>
</feature>
<reference evidence="4" key="1">
    <citation type="submission" date="2016-01" db="EMBL/GenBank/DDBJ databases">
        <title>Reference transcriptome for the parasite Schistocephalus solidus: insights into the molecular evolution of parasitism.</title>
        <authorList>
            <person name="Hebert F.O."/>
            <person name="Grambauer S."/>
            <person name="Barber I."/>
            <person name="Landry C.R."/>
            <person name="Aubin-Horth N."/>
        </authorList>
    </citation>
    <scope>NUCLEOTIDE SEQUENCE</scope>
</reference>
<proteinExistence type="predicted"/>
<keyword evidence="2" id="KW-0472">Membrane</keyword>
<feature type="signal peptide" evidence="3">
    <location>
        <begin position="1"/>
        <end position="22"/>
    </location>
</feature>
<feature type="transmembrane region" description="Helical" evidence="2">
    <location>
        <begin position="141"/>
        <end position="161"/>
    </location>
</feature>
<name>A0A0X3P7W4_SCHSO</name>
<dbReference type="EMBL" id="GEEE01015775">
    <property type="protein sequence ID" value="JAP47450.1"/>
    <property type="molecule type" value="Transcribed_RNA"/>
</dbReference>
<evidence type="ECO:0000313" key="4">
    <source>
        <dbReference type="EMBL" id="JAP47450.1"/>
    </source>
</evidence>
<keyword evidence="2" id="KW-0812">Transmembrane</keyword>
<evidence type="ECO:0000256" key="3">
    <source>
        <dbReference type="SAM" id="SignalP"/>
    </source>
</evidence>
<keyword evidence="2" id="KW-1133">Transmembrane helix</keyword>
<dbReference type="AlphaFoldDB" id="A0A0X3P7W4"/>